<dbReference type="Proteomes" id="UP001152747">
    <property type="component" value="Unassembled WGS sequence"/>
</dbReference>
<dbReference type="EMBL" id="CANHGI010000006">
    <property type="protein sequence ID" value="CAI5455000.1"/>
    <property type="molecule type" value="Genomic_DNA"/>
</dbReference>
<proteinExistence type="predicted"/>
<comment type="caution">
    <text evidence="1">The sequence shown here is derived from an EMBL/GenBank/DDBJ whole genome shotgun (WGS) entry which is preliminary data.</text>
</comment>
<protein>
    <submittedName>
        <fullName evidence="1">Uncharacterized protein</fullName>
    </submittedName>
</protein>
<gene>
    <name evidence="1" type="ORF">CAMP_LOCUS17637</name>
</gene>
<evidence type="ECO:0000313" key="2">
    <source>
        <dbReference type="Proteomes" id="UP001152747"/>
    </source>
</evidence>
<dbReference type="AlphaFoldDB" id="A0A9P1J1M6"/>
<sequence length="119" mass="14033">MSGDLRVPMLPDQAQKISDSITTFIEFQKKFEEILRRMKNEPNERRQMLVTIIIKLRTFIQHMEYVLYNAATDFDFDELVESITSNTALLQNSLEHLSRFGTSEFDIAAYEKSLEFFKK</sequence>
<evidence type="ECO:0000313" key="1">
    <source>
        <dbReference type="EMBL" id="CAI5455000.1"/>
    </source>
</evidence>
<name>A0A9P1J1M6_9PELO</name>
<accession>A0A9P1J1M6</accession>
<organism evidence="1 2">
    <name type="scientific">Caenorhabditis angaria</name>
    <dbReference type="NCBI Taxonomy" id="860376"/>
    <lineage>
        <taxon>Eukaryota</taxon>
        <taxon>Metazoa</taxon>
        <taxon>Ecdysozoa</taxon>
        <taxon>Nematoda</taxon>
        <taxon>Chromadorea</taxon>
        <taxon>Rhabditida</taxon>
        <taxon>Rhabditina</taxon>
        <taxon>Rhabditomorpha</taxon>
        <taxon>Rhabditoidea</taxon>
        <taxon>Rhabditidae</taxon>
        <taxon>Peloderinae</taxon>
        <taxon>Caenorhabditis</taxon>
    </lineage>
</organism>
<keyword evidence="2" id="KW-1185">Reference proteome</keyword>
<reference evidence="1" key="1">
    <citation type="submission" date="2022-11" db="EMBL/GenBank/DDBJ databases">
        <authorList>
            <person name="Kikuchi T."/>
        </authorList>
    </citation>
    <scope>NUCLEOTIDE SEQUENCE</scope>
    <source>
        <strain evidence="1">PS1010</strain>
    </source>
</reference>